<dbReference type="Proteomes" id="UP000319941">
    <property type="component" value="Unassembled WGS sequence"/>
</dbReference>
<feature type="transmembrane region" description="Helical" evidence="5">
    <location>
        <begin position="110"/>
        <end position="131"/>
    </location>
</feature>
<evidence type="ECO:0000313" key="8">
    <source>
        <dbReference type="Proteomes" id="UP000319941"/>
    </source>
</evidence>
<dbReference type="STRING" id="553385.GCA_000591415_00587"/>
<evidence type="ECO:0000256" key="5">
    <source>
        <dbReference type="SAM" id="Phobius"/>
    </source>
</evidence>
<accession>A0A558HQ94</accession>
<comment type="caution">
    <text evidence="7">The sequence shown here is derived from an EMBL/GenBank/DDBJ whole genome shotgun (WGS) entry which is preliminary data.</text>
</comment>
<dbReference type="PANTHER" id="PTHR37422">
    <property type="entry name" value="TEICHURONIC ACID BIOSYNTHESIS PROTEIN TUAE"/>
    <property type="match status" value="1"/>
</dbReference>
<feature type="transmembrane region" description="Helical" evidence="5">
    <location>
        <begin position="137"/>
        <end position="155"/>
    </location>
</feature>
<dbReference type="OrthoDB" id="8576060at2"/>
<keyword evidence="8" id="KW-1185">Reference proteome</keyword>
<feature type="transmembrane region" description="Helical" evidence="5">
    <location>
        <begin position="63"/>
        <end position="89"/>
    </location>
</feature>
<feature type="transmembrane region" description="Helical" evidence="5">
    <location>
        <begin position="251"/>
        <end position="267"/>
    </location>
</feature>
<evidence type="ECO:0000259" key="6">
    <source>
        <dbReference type="Pfam" id="PF04932"/>
    </source>
</evidence>
<organism evidence="7 8">
    <name type="scientific">Cobetia crustatorum</name>
    <dbReference type="NCBI Taxonomy" id="553385"/>
    <lineage>
        <taxon>Bacteria</taxon>
        <taxon>Pseudomonadati</taxon>
        <taxon>Pseudomonadota</taxon>
        <taxon>Gammaproteobacteria</taxon>
        <taxon>Oceanospirillales</taxon>
        <taxon>Halomonadaceae</taxon>
        <taxon>Cobetia</taxon>
    </lineage>
</organism>
<gene>
    <name evidence="7" type="ORF">FQP86_07195</name>
</gene>
<keyword evidence="7" id="KW-0436">Ligase</keyword>
<sequence>MLTLIHAGEKFHASRLMPWTEVSVSGFTLSSPLSSSVHSQVDAQCHHPHRSKGMSVVMNPVSIGVFLFGMLSLIVPFGYSIGPLLLVLLSGYWLLREPRELMGCPVRGDYLVIGAMLIFGILLLASIALQGDHWRTASVPLRLLLAVPVMLLILRFPPSLKALWGGLILGSVLTGSWAMWQKLVWGMHRAGGYTNTINFGDICMLMGLMCLAGLGWAVSLKSASRRVWILALLVGGTLGIIGSLMSGTRGGWIGFPFAAWVLYRSYGEVVSRRVLQLGVVICVAVIALMVMVPATGIQQRVEAGVSDVTGYVEDRDAGTSAGARLEMWRGAVIMIADQPWLGRGESGYATTRDAMISAGELSRHVQTYTHPHNEFLDAWVKRGVPGLLALLALYLVPLRLFYRRLDSDDLTLRSLAVAGVLLPLTFIDFGMTWVMFSQASGVMVYAYWLAILWGTMRARERVLGTDSQVDAMTGSRLV</sequence>
<keyword evidence="4 5" id="KW-0472">Membrane</keyword>
<feature type="transmembrane region" description="Helical" evidence="5">
    <location>
        <begin position="199"/>
        <end position="220"/>
    </location>
</feature>
<evidence type="ECO:0000256" key="1">
    <source>
        <dbReference type="ARBA" id="ARBA00004141"/>
    </source>
</evidence>
<dbReference type="InterPro" id="IPR007016">
    <property type="entry name" value="O-antigen_ligase-rel_domated"/>
</dbReference>
<feature type="transmembrane region" description="Helical" evidence="5">
    <location>
        <begin position="274"/>
        <end position="292"/>
    </location>
</feature>
<evidence type="ECO:0000256" key="3">
    <source>
        <dbReference type="ARBA" id="ARBA00022989"/>
    </source>
</evidence>
<dbReference type="InterPro" id="IPR051533">
    <property type="entry name" value="WaaL-like"/>
</dbReference>
<dbReference type="GO" id="GO:0016020">
    <property type="term" value="C:membrane"/>
    <property type="evidence" value="ECO:0007669"/>
    <property type="project" value="UniProtKB-SubCell"/>
</dbReference>
<evidence type="ECO:0000256" key="2">
    <source>
        <dbReference type="ARBA" id="ARBA00022692"/>
    </source>
</evidence>
<feature type="domain" description="O-antigen ligase-related" evidence="6">
    <location>
        <begin position="238"/>
        <end position="391"/>
    </location>
</feature>
<dbReference type="Pfam" id="PF04932">
    <property type="entry name" value="Wzy_C"/>
    <property type="match status" value="1"/>
</dbReference>
<evidence type="ECO:0000313" key="7">
    <source>
        <dbReference type="EMBL" id="TVU71299.1"/>
    </source>
</evidence>
<proteinExistence type="predicted"/>
<protein>
    <submittedName>
        <fullName evidence="7">O-antigen ligase family protein</fullName>
    </submittedName>
</protein>
<reference evidence="7 8" key="1">
    <citation type="submission" date="2019-07" db="EMBL/GenBank/DDBJ databases">
        <title>Diversity of Bacteria from Kongsfjorden, Arctic.</title>
        <authorList>
            <person name="Yu Y."/>
        </authorList>
    </citation>
    <scope>NUCLEOTIDE SEQUENCE [LARGE SCALE GENOMIC DNA]</scope>
    <source>
        <strain evidence="7 8">SM1923</strain>
    </source>
</reference>
<comment type="subcellular location">
    <subcellularLocation>
        <location evidence="1">Membrane</location>
        <topology evidence="1">Multi-pass membrane protein</topology>
    </subcellularLocation>
</comment>
<name>A0A558HQ94_9GAMM</name>
<feature type="transmembrane region" description="Helical" evidence="5">
    <location>
        <begin position="414"/>
        <end position="436"/>
    </location>
</feature>
<dbReference type="GO" id="GO:0016874">
    <property type="term" value="F:ligase activity"/>
    <property type="evidence" value="ECO:0007669"/>
    <property type="project" value="UniProtKB-KW"/>
</dbReference>
<evidence type="ECO:0000256" key="4">
    <source>
        <dbReference type="ARBA" id="ARBA00023136"/>
    </source>
</evidence>
<feature type="transmembrane region" description="Helical" evidence="5">
    <location>
        <begin position="162"/>
        <end position="179"/>
    </location>
</feature>
<dbReference type="AlphaFoldDB" id="A0A558HQ94"/>
<feature type="transmembrane region" description="Helical" evidence="5">
    <location>
        <begin position="383"/>
        <end position="402"/>
    </location>
</feature>
<keyword evidence="2 5" id="KW-0812">Transmembrane</keyword>
<dbReference type="PANTHER" id="PTHR37422:SF17">
    <property type="entry name" value="O-ANTIGEN LIGASE"/>
    <property type="match status" value="1"/>
</dbReference>
<feature type="transmembrane region" description="Helical" evidence="5">
    <location>
        <begin position="227"/>
        <end position="245"/>
    </location>
</feature>
<feature type="transmembrane region" description="Helical" evidence="5">
    <location>
        <begin position="442"/>
        <end position="458"/>
    </location>
</feature>
<dbReference type="EMBL" id="VNFH01000004">
    <property type="protein sequence ID" value="TVU71299.1"/>
    <property type="molecule type" value="Genomic_DNA"/>
</dbReference>
<keyword evidence="3 5" id="KW-1133">Transmembrane helix</keyword>